<dbReference type="InterPro" id="IPR016181">
    <property type="entry name" value="Acyl_CoA_acyltransferase"/>
</dbReference>
<protein>
    <submittedName>
        <fullName evidence="1">Alanine acetyltransferase</fullName>
    </submittedName>
</protein>
<organism evidence="1 2">
    <name type="scientific">Bacillus cereus</name>
    <dbReference type="NCBI Taxonomy" id="1396"/>
    <lineage>
        <taxon>Bacteria</taxon>
        <taxon>Bacillati</taxon>
        <taxon>Bacillota</taxon>
        <taxon>Bacilli</taxon>
        <taxon>Bacillales</taxon>
        <taxon>Bacillaceae</taxon>
        <taxon>Bacillus</taxon>
        <taxon>Bacillus cereus group</taxon>
    </lineage>
</organism>
<dbReference type="AlphaFoldDB" id="A0A2A7I2L4"/>
<proteinExistence type="predicted"/>
<name>A0A2A7I2L4_BACCE</name>
<dbReference type="Gene3D" id="3.40.630.30">
    <property type="match status" value="1"/>
</dbReference>
<dbReference type="GO" id="GO:0016740">
    <property type="term" value="F:transferase activity"/>
    <property type="evidence" value="ECO:0007669"/>
    <property type="project" value="UniProtKB-KW"/>
</dbReference>
<dbReference type="SUPFAM" id="SSF55729">
    <property type="entry name" value="Acyl-CoA N-acyltransferases (Nat)"/>
    <property type="match status" value="1"/>
</dbReference>
<accession>A0A2A7I2L4</accession>
<reference evidence="1 2" key="1">
    <citation type="submission" date="2017-09" db="EMBL/GenBank/DDBJ databases">
        <title>Large-scale bioinformatics analysis of Bacillus genomes uncovers conserved roles of natural products in bacterial physiology.</title>
        <authorList>
            <consortium name="Agbiome Team Llc"/>
            <person name="Bleich R.M."/>
            <person name="Grubbs K.J."/>
            <person name="Santa Maria K.C."/>
            <person name="Allen S.E."/>
            <person name="Farag S."/>
            <person name="Shank E.A."/>
            <person name="Bowers A."/>
        </authorList>
    </citation>
    <scope>NUCLEOTIDE SEQUENCE [LARGE SCALE GENOMIC DNA]</scope>
    <source>
        <strain evidence="1 2">AFS096845</strain>
    </source>
</reference>
<sequence>MIIEKWSYPMLYTKRLILRKINMSDVLHIYEYASDKEMTTYTVWDAHQSFHF</sequence>
<gene>
    <name evidence="1" type="ORF">COM96_04305</name>
</gene>
<dbReference type="Proteomes" id="UP000220006">
    <property type="component" value="Unassembled WGS sequence"/>
</dbReference>
<keyword evidence="1" id="KW-0808">Transferase</keyword>
<dbReference type="EMBL" id="NVLK01000007">
    <property type="protein sequence ID" value="PEC23085.1"/>
    <property type="molecule type" value="Genomic_DNA"/>
</dbReference>
<evidence type="ECO:0000313" key="2">
    <source>
        <dbReference type="Proteomes" id="UP000220006"/>
    </source>
</evidence>
<comment type="caution">
    <text evidence="1">The sequence shown here is derived from an EMBL/GenBank/DDBJ whole genome shotgun (WGS) entry which is preliminary data.</text>
</comment>
<evidence type="ECO:0000313" key="1">
    <source>
        <dbReference type="EMBL" id="PEC23085.1"/>
    </source>
</evidence>